<keyword evidence="2" id="KW-0687">Ribonucleoprotein</keyword>
<name>A0AA51BKU5_9BACT</name>
<dbReference type="EMBL" id="CP128385">
    <property type="protein sequence ID" value="WMI30416.1"/>
    <property type="molecule type" value="Genomic_DNA"/>
</dbReference>
<dbReference type="Proteomes" id="UP001238843">
    <property type="component" value="Chromosome"/>
</dbReference>
<reference evidence="2" key="2">
    <citation type="submission" date="2023-06" db="EMBL/GenBank/DDBJ databases">
        <authorList>
            <person name="Williams T.J."/>
            <person name="Allen M.A."/>
            <person name="Ivanova N."/>
            <person name="Huntemann M."/>
            <person name="Haque S."/>
            <person name="Hancock A.M."/>
            <person name="Brazendale S."/>
            <person name="Cavicchioli R."/>
        </authorList>
    </citation>
    <scope>NUCLEOTIDE SEQUENCE</scope>
    <source>
        <strain evidence="2">MAG_Ga0307966_1000010</strain>
    </source>
</reference>
<protein>
    <recommendedName>
        <fullName evidence="1">50S ribosomal protein L21</fullName>
    </recommendedName>
</protein>
<dbReference type="GO" id="GO:0005840">
    <property type="term" value="C:ribosome"/>
    <property type="evidence" value="ECO:0007669"/>
    <property type="project" value="UniProtKB-KW"/>
</dbReference>
<dbReference type="InterPro" id="IPR036164">
    <property type="entry name" value="bL21-like_sf"/>
</dbReference>
<dbReference type="Pfam" id="PF00829">
    <property type="entry name" value="Ribosomal_L21p"/>
    <property type="match status" value="1"/>
</dbReference>
<proteinExistence type="predicted"/>
<organism evidence="2">
    <name type="scientific">Candidatus Organicella extenuata</name>
    <dbReference type="NCBI Taxonomy" id="2841811"/>
    <lineage>
        <taxon>Bacteria</taxon>
        <taxon>Pseudomonadati</taxon>
        <taxon>Verrucomicrobiota</taxon>
        <taxon>Candidatus Organicella</taxon>
    </lineage>
</organism>
<evidence type="ECO:0000313" key="2">
    <source>
        <dbReference type="EMBL" id="WMI30416.1"/>
    </source>
</evidence>
<dbReference type="SUPFAM" id="SSF141091">
    <property type="entry name" value="L21p-like"/>
    <property type="match status" value="1"/>
</dbReference>
<accession>A0AA51BKU5</accession>
<keyword evidence="2" id="KW-0689">Ribosomal protein</keyword>
<reference evidence="2" key="1">
    <citation type="journal article" date="2021" name="Front. Microbiol.">
        <title>Genome Analysis of a Verrucomicrobial Endosymbiont With a Tiny Genome Discovered in an Antarctic Lake.</title>
        <authorList>
            <person name="Williams T.J."/>
            <person name="Allen M.A."/>
            <person name="Ivanova N."/>
            <person name="Huntemann M."/>
            <person name="Haque S."/>
            <person name="Hancock A.M."/>
            <person name="Brazendale S."/>
            <person name="Cavicchioli R."/>
        </authorList>
    </citation>
    <scope>NUCLEOTIDE SEQUENCE</scope>
    <source>
        <strain evidence="2">MAG_Ga0307966_1000010</strain>
    </source>
</reference>
<dbReference type="InterPro" id="IPR028909">
    <property type="entry name" value="bL21-like"/>
</dbReference>
<sequence length="106" mass="12332">MGKNTLISLYNKQFLIKEGDLISVPYNPLYKTTGTLVLKKILMFKGSECFVFGNPYVCFLKSKVFLKIVKSYKEKNLILKKNKRKGFQKRLGFSKKFITIQVLKIN</sequence>
<gene>
    <name evidence="2" type="ORF">QTO32_00635</name>
</gene>
<evidence type="ECO:0000256" key="1">
    <source>
        <dbReference type="ARBA" id="ARBA00035483"/>
    </source>
</evidence>
<dbReference type="AlphaFoldDB" id="A0AA51BKU5"/>
<dbReference type="GO" id="GO:0005737">
    <property type="term" value="C:cytoplasm"/>
    <property type="evidence" value="ECO:0007669"/>
    <property type="project" value="UniProtKB-ARBA"/>
</dbReference>